<evidence type="ECO:0000313" key="4">
    <source>
        <dbReference type="Proteomes" id="UP000008142"/>
    </source>
</evidence>
<keyword evidence="2" id="KW-0812">Transmembrane</keyword>
<evidence type="ECO:0000256" key="2">
    <source>
        <dbReference type="SAM" id="Phobius"/>
    </source>
</evidence>
<feature type="transmembrane region" description="Helical" evidence="2">
    <location>
        <begin position="126"/>
        <end position="147"/>
    </location>
</feature>
<sequence>MIPKLRRKSNLRGAAEPALQAHVAEGFLPASRFPSRDGSSKKHYWLHHRVKRMDSSGLKQIAHHSNVNARCTSNDASLSVLKTVGPRSGGGLTPGTVRGNSQPRGALLLAQSNENPFRNQRGSGPYFWTLGCIALGLCFNFLTIIGCPEHRLRLKRKSSWAPDKWPHPRWLRNSEHPTPVVR</sequence>
<dbReference type="AlphaFoldDB" id="F0UFA4"/>
<dbReference type="HOGENOM" id="CLU_1481554_0_0_1"/>
<protein>
    <submittedName>
        <fullName evidence="3">Predicted protein</fullName>
    </submittedName>
</protein>
<organism evidence="4">
    <name type="scientific">Ajellomyces capsulatus (strain H88)</name>
    <name type="common">Darling's disease fungus</name>
    <name type="synonym">Histoplasma capsulatum</name>
    <dbReference type="NCBI Taxonomy" id="544711"/>
    <lineage>
        <taxon>Eukaryota</taxon>
        <taxon>Fungi</taxon>
        <taxon>Dikarya</taxon>
        <taxon>Ascomycota</taxon>
        <taxon>Pezizomycotina</taxon>
        <taxon>Eurotiomycetes</taxon>
        <taxon>Eurotiomycetidae</taxon>
        <taxon>Onygenales</taxon>
        <taxon>Ajellomycetaceae</taxon>
        <taxon>Histoplasma</taxon>
    </lineage>
</organism>
<evidence type="ECO:0000256" key="1">
    <source>
        <dbReference type="SAM" id="MobiDB-lite"/>
    </source>
</evidence>
<accession>F0UFA4</accession>
<keyword evidence="2" id="KW-1133">Transmembrane helix</keyword>
<feature type="region of interest" description="Disordered" evidence="1">
    <location>
        <begin position="158"/>
        <end position="182"/>
    </location>
</feature>
<dbReference type="Proteomes" id="UP000008142">
    <property type="component" value="Unassembled WGS sequence"/>
</dbReference>
<dbReference type="EMBL" id="DS990638">
    <property type="protein sequence ID" value="EGC44908.1"/>
    <property type="molecule type" value="Genomic_DNA"/>
</dbReference>
<reference evidence="4" key="1">
    <citation type="submission" date="2008-07" db="EMBL/GenBank/DDBJ databases">
        <title>Annotation of Ajellomyces capsulatus strain H88.</title>
        <authorList>
            <person name="Champion M."/>
            <person name="Cuomo C."/>
            <person name="Ma L.-J."/>
            <person name="Henn M.R."/>
            <person name="Sil A."/>
            <person name="Goldman B."/>
            <person name="Young S.K."/>
            <person name="Kodira C.D."/>
            <person name="Zeng Q."/>
            <person name="Koehrsen M."/>
            <person name="Alvarado L."/>
            <person name="Berlin A."/>
            <person name="Borenstein D."/>
            <person name="Chen Z."/>
            <person name="Engels R."/>
            <person name="Freedman E."/>
            <person name="Gellesch M."/>
            <person name="Goldberg J."/>
            <person name="Griggs A."/>
            <person name="Gujja S."/>
            <person name="Heiman D."/>
            <person name="Hepburn T."/>
            <person name="Howarth C."/>
            <person name="Jen D."/>
            <person name="Larson L."/>
            <person name="Lewis B."/>
            <person name="Mehta T."/>
            <person name="Park D."/>
            <person name="Pearson M."/>
            <person name="Roberts A."/>
            <person name="Saif S."/>
            <person name="Shea T."/>
            <person name="Shenoy N."/>
            <person name="Sisk P."/>
            <person name="Stolte C."/>
            <person name="Sykes S."/>
            <person name="Walk T."/>
            <person name="White J."/>
            <person name="Yandava C."/>
            <person name="Klein B."/>
            <person name="McEwen J.G."/>
            <person name="Puccia R."/>
            <person name="Goldman G.H."/>
            <person name="Felipe M.S."/>
            <person name="Nino-Vega G."/>
            <person name="San-Blas G."/>
            <person name="Taylor J."/>
            <person name="Mendoza L."/>
            <person name="Galagan J."/>
            <person name="Nusbaum C."/>
            <person name="Birren B."/>
        </authorList>
    </citation>
    <scope>NUCLEOTIDE SEQUENCE [LARGE SCALE GENOMIC DNA]</scope>
    <source>
        <strain evidence="4">H88</strain>
    </source>
</reference>
<name>F0UFA4_AJEC8</name>
<evidence type="ECO:0000313" key="3">
    <source>
        <dbReference type="EMBL" id="EGC44908.1"/>
    </source>
</evidence>
<gene>
    <name evidence="3" type="ORF">HCEG_04123</name>
</gene>
<keyword evidence="2" id="KW-0472">Membrane</keyword>
<proteinExistence type="predicted"/>